<organism evidence="1 2">
    <name type="scientific">Ambrosia artemisiifolia</name>
    <name type="common">Common ragweed</name>
    <dbReference type="NCBI Taxonomy" id="4212"/>
    <lineage>
        <taxon>Eukaryota</taxon>
        <taxon>Viridiplantae</taxon>
        <taxon>Streptophyta</taxon>
        <taxon>Embryophyta</taxon>
        <taxon>Tracheophyta</taxon>
        <taxon>Spermatophyta</taxon>
        <taxon>Magnoliopsida</taxon>
        <taxon>eudicotyledons</taxon>
        <taxon>Gunneridae</taxon>
        <taxon>Pentapetalae</taxon>
        <taxon>asterids</taxon>
        <taxon>campanulids</taxon>
        <taxon>Asterales</taxon>
        <taxon>Asteraceae</taxon>
        <taxon>Asteroideae</taxon>
        <taxon>Heliantheae alliance</taxon>
        <taxon>Heliantheae</taxon>
        <taxon>Ambrosia</taxon>
    </lineage>
</organism>
<dbReference type="AlphaFoldDB" id="A0AAD5GT76"/>
<name>A0AAD5GT76_AMBAR</name>
<keyword evidence="2" id="KW-1185">Reference proteome</keyword>
<feature type="non-terminal residue" evidence="1">
    <location>
        <position position="129"/>
    </location>
</feature>
<protein>
    <submittedName>
        <fullName evidence="1">Uncharacterized protein</fullName>
    </submittedName>
</protein>
<feature type="non-terminal residue" evidence="1">
    <location>
        <position position="1"/>
    </location>
</feature>
<dbReference type="InterPro" id="IPR012340">
    <property type="entry name" value="NA-bd_OB-fold"/>
</dbReference>
<gene>
    <name evidence="1" type="ORF">M8C21_023894</name>
</gene>
<dbReference type="Proteomes" id="UP001206925">
    <property type="component" value="Unassembled WGS sequence"/>
</dbReference>
<dbReference type="SUPFAM" id="SSF50249">
    <property type="entry name" value="Nucleic acid-binding proteins"/>
    <property type="match status" value="1"/>
</dbReference>
<comment type="caution">
    <text evidence="1">The sequence shown here is derived from an EMBL/GenBank/DDBJ whole genome shotgun (WGS) entry which is preliminary data.</text>
</comment>
<reference evidence="1" key="1">
    <citation type="submission" date="2022-06" db="EMBL/GenBank/DDBJ databases">
        <title>Uncovering the hologenomic basis of an extraordinary plant invasion.</title>
        <authorList>
            <person name="Bieker V.C."/>
            <person name="Martin M.D."/>
            <person name="Gilbert T."/>
            <person name="Hodgins K."/>
            <person name="Battlay P."/>
            <person name="Petersen B."/>
            <person name="Wilson J."/>
        </authorList>
    </citation>
    <scope>NUCLEOTIDE SEQUENCE</scope>
    <source>
        <strain evidence="1">AA19_3_7</strain>
        <tissue evidence="1">Leaf</tissue>
    </source>
</reference>
<sequence length="129" mass="14345">RGKTLAFVEVKFQVDTKTNDPLDIGMYQIRESNYMVQEFMLAPNLPQCSLLSQHPTLAKEKLESLLRIVVGPDLEVVQKGIKKSRFALNASHSGVGEVGIGSWSVLDRRLINGPDCIAEWASLYSALQQ</sequence>
<dbReference type="EMBL" id="JAMZMK010003090">
    <property type="protein sequence ID" value="KAI7754512.1"/>
    <property type="molecule type" value="Genomic_DNA"/>
</dbReference>
<proteinExistence type="predicted"/>
<evidence type="ECO:0000313" key="1">
    <source>
        <dbReference type="EMBL" id="KAI7754512.1"/>
    </source>
</evidence>
<accession>A0AAD5GT76</accession>
<evidence type="ECO:0000313" key="2">
    <source>
        <dbReference type="Proteomes" id="UP001206925"/>
    </source>
</evidence>